<feature type="transmembrane region" description="Helical" evidence="2">
    <location>
        <begin position="140"/>
        <end position="162"/>
    </location>
</feature>
<dbReference type="Proteomes" id="UP000199393">
    <property type="component" value="Chromosome I"/>
</dbReference>
<feature type="transmembrane region" description="Helical" evidence="2">
    <location>
        <begin position="20"/>
        <end position="43"/>
    </location>
</feature>
<reference evidence="4" key="1">
    <citation type="submission" date="2016-06" db="EMBL/GenBank/DDBJ databases">
        <authorList>
            <person name="Varghese N."/>
        </authorList>
    </citation>
    <scope>NUCLEOTIDE SEQUENCE [LARGE SCALE GENOMIC DNA]</scope>
    <source>
        <strain evidence="4">DSM 45344</strain>
    </source>
</reference>
<dbReference type="AlphaFoldDB" id="A0A1C3NBA6"/>
<keyword evidence="2" id="KW-0812">Transmembrane</keyword>
<keyword evidence="2" id="KW-0472">Membrane</keyword>
<protein>
    <recommendedName>
        <fullName evidence="5">DUF3592 domain-containing protein</fullName>
    </recommendedName>
</protein>
<name>A0A1C3NBA6_9ACTN</name>
<feature type="region of interest" description="Disordered" evidence="1">
    <location>
        <begin position="169"/>
        <end position="196"/>
    </location>
</feature>
<accession>A0A1C3NBA6</accession>
<feature type="compositionally biased region" description="Basic residues" evidence="1">
    <location>
        <begin position="181"/>
        <end position="196"/>
    </location>
</feature>
<evidence type="ECO:0000256" key="2">
    <source>
        <dbReference type="SAM" id="Phobius"/>
    </source>
</evidence>
<proteinExistence type="predicted"/>
<evidence type="ECO:0000313" key="4">
    <source>
        <dbReference type="Proteomes" id="UP000199393"/>
    </source>
</evidence>
<sequence>MADADAGPAELRSRLRGVRWGPTLLGLAVLLAGLSYATAIAGYKWHLHSKAERLRAEGVRVQAVVGRREDTVGRGGGTDTVRVWYDHAGVAYSKRILCGSAGGCTEEPPPTMTLWVDPERPDEFVAENGNTDDSVFVLNAWGGIPFGLGFAVIGGFIVLTGVMPERSRVRRLPPRGPGSPRIRRTGRARRTRARRR</sequence>
<organism evidence="3 4">
    <name type="scientific">Micromonospora krabiensis</name>
    <dbReference type="NCBI Taxonomy" id="307121"/>
    <lineage>
        <taxon>Bacteria</taxon>
        <taxon>Bacillati</taxon>
        <taxon>Actinomycetota</taxon>
        <taxon>Actinomycetes</taxon>
        <taxon>Micromonosporales</taxon>
        <taxon>Micromonosporaceae</taxon>
        <taxon>Micromonospora</taxon>
    </lineage>
</organism>
<dbReference type="STRING" id="307121.GA0070620_5421"/>
<dbReference type="EMBL" id="LT598496">
    <property type="protein sequence ID" value="SBV29838.1"/>
    <property type="molecule type" value="Genomic_DNA"/>
</dbReference>
<dbReference type="OrthoDB" id="3404420at2"/>
<dbReference type="RefSeq" id="WP_157741712.1">
    <property type="nucleotide sequence ID" value="NZ_JBHRWG010000002.1"/>
</dbReference>
<keyword evidence="4" id="KW-1185">Reference proteome</keyword>
<keyword evidence="2" id="KW-1133">Transmembrane helix</keyword>
<evidence type="ECO:0008006" key="5">
    <source>
        <dbReference type="Google" id="ProtNLM"/>
    </source>
</evidence>
<evidence type="ECO:0000256" key="1">
    <source>
        <dbReference type="SAM" id="MobiDB-lite"/>
    </source>
</evidence>
<gene>
    <name evidence="3" type="ORF">GA0070620_5421</name>
</gene>
<evidence type="ECO:0000313" key="3">
    <source>
        <dbReference type="EMBL" id="SBV29838.1"/>
    </source>
</evidence>